<protein>
    <recommendedName>
        <fullName evidence="1">IRF tryptophan pentad repeat domain-containing protein</fullName>
    </recommendedName>
</protein>
<dbReference type="PANTHER" id="PTHR11949:SF2">
    <property type="entry name" value="INTERFERON REGULATORY FACTOR 7"/>
    <property type="match status" value="1"/>
</dbReference>
<dbReference type="GO" id="GO:0000978">
    <property type="term" value="F:RNA polymerase II cis-regulatory region sequence-specific DNA binding"/>
    <property type="evidence" value="ECO:0007669"/>
    <property type="project" value="TreeGrafter"/>
</dbReference>
<accession>A0A2D4GMD4</accession>
<dbReference type="PRINTS" id="PR00267">
    <property type="entry name" value="INTFRNREGFCT"/>
</dbReference>
<dbReference type="Gene3D" id="1.10.10.10">
    <property type="entry name" value="Winged helix-like DNA-binding domain superfamily/Winged helix DNA-binding domain"/>
    <property type="match status" value="1"/>
</dbReference>
<dbReference type="PANTHER" id="PTHR11949">
    <property type="entry name" value="INTERFERON REGULATORY FACTOR"/>
    <property type="match status" value="1"/>
</dbReference>
<dbReference type="SUPFAM" id="SSF46785">
    <property type="entry name" value="Winged helix' DNA-binding domain"/>
    <property type="match status" value="1"/>
</dbReference>
<dbReference type="InterPro" id="IPR036390">
    <property type="entry name" value="WH_DNA-bd_sf"/>
</dbReference>
<name>A0A2D4GMD4_MICCO</name>
<dbReference type="EMBL" id="IACJ01132724">
    <property type="protein sequence ID" value="LAA60859.1"/>
    <property type="molecule type" value="Transcribed_RNA"/>
</dbReference>
<sequence length="153" mass="17800">MIEQINSGRYKDLLHWTDENHTTFRIRWKHQSNKNLVADDYEIFKAWAMYTEKYNEDLSTPSKYKLNFRCAMNSTKRFEKLVSNEPDFRIYKIIPLKSKTEPTANPSSGASNANDSEAEALHFSPYSGECPALHQSTQLHQVQICSTCCNNWI</sequence>
<dbReference type="SMART" id="SM00348">
    <property type="entry name" value="IRF"/>
    <property type="match status" value="1"/>
</dbReference>
<dbReference type="AlphaFoldDB" id="A0A2D4GMD4"/>
<dbReference type="PROSITE" id="PS51507">
    <property type="entry name" value="IRF_2"/>
    <property type="match status" value="1"/>
</dbReference>
<dbReference type="Pfam" id="PF00605">
    <property type="entry name" value="IRF"/>
    <property type="match status" value="1"/>
</dbReference>
<organism evidence="2">
    <name type="scientific">Micrurus corallinus</name>
    <name type="common">Brazilian coral snake</name>
    <dbReference type="NCBI Taxonomy" id="54390"/>
    <lineage>
        <taxon>Eukaryota</taxon>
        <taxon>Metazoa</taxon>
        <taxon>Chordata</taxon>
        <taxon>Craniata</taxon>
        <taxon>Vertebrata</taxon>
        <taxon>Euteleostomi</taxon>
        <taxon>Lepidosauria</taxon>
        <taxon>Squamata</taxon>
        <taxon>Bifurcata</taxon>
        <taxon>Unidentata</taxon>
        <taxon>Episquamata</taxon>
        <taxon>Toxicofera</taxon>
        <taxon>Serpentes</taxon>
        <taxon>Colubroidea</taxon>
        <taxon>Elapidae</taxon>
        <taxon>Elapinae</taxon>
        <taxon>Micrurus</taxon>
    </lineage>
</organism>
<reference evidence="2" key="2">
    <citation type="submission" date="2017-11" db="EMBL/GenBank/DDBJ databases">
        <title>Coralsnake Venomics: Analyses of Venom Gland Transcriptomes and Proteomes of Six Brazilian Taxa.</title>
        <authorList>
            <person name="Aird S.D."/>
            <person name="Jorge da Silva N."/>
            <person name="Qiu L."/>
            <person name="Villar-Briones A."/>
            <person name="Aparecida-Saddi V."/>
            <person name="Campos-Telles M.P."/>
            <person name="Grau M."/>
            <person name="Mikheyev A.S."/>
        </authorList>
    </citation>
    <scope>NUCLEOTIDE SEQUENCE</scope>
    <source>
        <tissue evidence="2">Venom_gland</tissue>
    </source>
</reference>
<evidence type="ECO:0000259" key="1">
    <source>
        <dbReference type="PROSITE" id="PS51507"/>
    </source>
</evidence>
<evidence type="ECO:0000313" key="2">
    <source>
        <dbReference type="EMBL" id="LAA60859.1"/>
    </source>
</evidence>
<dbReference type="GO" id="GO:0002376">
    <property type="term" value="P:immune system process"/>
    <property type="evidence" value="ECO:0007669"/>
    <property type="project" value="TreeGrafter"/>
</dbReference>
<feature type="domain" description="IRF tryptophan pentad repeat" evidence="1">
    <location>
        <begin position="1"/>
        <end position="95"/>
    </location>
</feature>
<dbReference type="GO" id="GO:0005634">
    <property type="term" value="C:nucleus"/>
    <property type="evidence" value="ECO:0007669"/>
    <property type="project" value="TreeGrafter"/>
</dbReference>
<dbReference type="GO" id="GO:0000981">
    <property type="term" value="F:DNA-binding transcription factor activity, RNA polymerase II-specific"/>
    <property type="evidence" value="ECO:0007669"/>
    <property type="project" value="TreeGrafter"/>
</dbReference>
<proteinExistence type="predicted"/>
<dbReference type="InterPro" id="IPR001346">
    <property type="entry name" value="Interferon_reg_fact_DNA-bd_dom"/>
</dbReference>
<reference evidence="2" key="1">
    <citation type="submission" date="2017-07" db="EMBL/GenBank/DDBJ databases">
        <authorList>
            <person name="Mikheyev A."/>
            <person name="Grau M."/>
        </authorList>
    </citation>
    <scope>NUCLEOTIDE SEQUENCE</scope>
    <source>
        <tissue evidence="2">Venom_gland</tissue>
    </source>
</reference>
<dbReference type="InterPro" id="IPR036388">
    <property type="entry name" value="WH-like_DNA-bd_sf"/>
</dbReference>